<comment type="caution">
    <text evidence="6">The sequence shown here is derived from an EMBL/GenBank/DDBJ whole genome shotgun (WGS) entry which is preliminary data.</text>
</comment>
<dbReference type="CDD" id="cd08460">
    <property type="entry name" value="PBP2_DntR_like_1"/>
    <property type="match status" value="1"/>
</dbReference>
<dbReference type="PROSITE" id="PS50931">
    <property type="entry name" value="HTH_LYSR"/>
    <property type="match status" value="1"/>
</dbReference>
<evidence type="ECO:0000259" key="5">
    <source>
        <dbReference type="PROSITE" id="PS50931"/>
    </source>
</evidence>
<dbReference type="GO" id="GO:0003700">
    <property type="term" value="F:DNA-binding transcription factor activity"/>
    <property type="evidence" value="ECO:0007669"/>
    <property type="project" value="InterPro"/>
</dbReference>
<dbReference type="InterPro" id="IPR050389">
    <property type="entry name" value="LysR-type_TF"/>
</dbReference>
<evidence type="ECO:0000256" key="4">
    <source>
        <dbReference type="ARBA" id="ARBA00023163"/>
    </source>
</evidence>
<dbReference type="InterPro" id="IPR000847">
    <property type="entry name" value="LysR_HTH_N"/>
</dbReference>
<dbReference type="PANTHER" id="PTHR30118">
    <property type="entry name" value="HTH-TYPE TRANSCRIPTIONAL REGULATOR LEUO-RELATED"/>
    <property type="match status" value="1"/>
</dbReference>
<dbReference type="InterPro" id="IPR036388">
    <property type="entry name" value="WH-like_DNA-bd_sf"/>
</dbReference>
<dbReference type="GO" id="GO:0003677">
    <property type="term" value="F:DNA binding"/>
    <property type="evidence" value="ECO:0007669"/>
    <property type="project" value="UniProtKB-KW"/>
</dbReference>
<dbReference type="PANTHER" id="PTHR30118:SF15">
    <property type="entry name" value="TRANSCRIPTIONAL REGULATORY PROTEIN"/>
    <property type="match status" value="1"/>
</dbReference>
<dbReference type="EMBL" id="LVHD01000012">
    <property type="protein sequence ID" value="OAG77533.1"/>
    <property type="molecule type" value="Genomic_DNA"/>
</dbReference>
<evidence type="ECO:0000256" key="3">
    <source>
        <dbReference type="ARBA" id="ARBA00023125"/>
    </source>
</evidence>
<dbReference type="Pfam" id="PF00126">
    <property type="entry name" value="HTH_1"/>
    <property type="match status" value="1"/>
</dbReference>
<sequence length="344" mass="38983">MILRGRYRQPSFVESDDFDFRKNNFWSIRQTKSISGGMKGYDLDLLRYLQVLTEEESVSRAARRMKVSEPAMSRQLAKLRTAFADPILVQAGRRMIPSAFATGVLNQVQDLVRNADSLLETRALANLANMAPTFTIRANDLVVAALALPLLEALKQDCPRCEVVWAPELDAAASDPLRDGGIDLYLGATELMKPEIRRQTVLRDHMQGLVRKDHPILAGPITPQSMVLYDYISVSRRGRARGPIDWMLQNQYGLTRRIAMVVPTYHCMVESMKETDLILPLPGLVINHISLKALGLASFEFPLSLPSVEAFQAWHPRRDTDPVHRWLRETLFRVSRKVFEKCSP</sequence>
<evidence type="ECO:0000313" key="7">
    <source>
        <dbReference type="Proteomes" id="UP000077349"/>
    </source>
</evidence>
<dbReference type="eggNOG" id="COG0583">
    <property type="taxonomic scope" value="Bacteria"/>
</dbReference>
<proteinExistence type="inferred from homology"/>
<dbReference type="InterPro" id="IPR005119">
    <property type="entry name" value="LysR_subst-bd"/>
</dbReference>
<name>A0A177GB78_9PROT</name>
<dbReference type="PATRIC" id="fig|178901.16.peg.1360"/>
<evidence type="ECO:0000256" key="1">
    <source>
        <dbReference type="ARBA" id="ARBA00009437"/>
    </source>
</evidence>
<dbReference type="Gene3D" id="1.10.10.10">
    <property type="entry name" value="Winged helix-like DNA-binding domain superfamily/Winged helix DNA-binding domain"/>
    <property type="match status" value="1"/>
</dbReference>
<dbReference type="Proteomes" id="UP000077349">
    <property type="component" value="Unassembled WGS sequence"/>
</dbReference>
<keyword evidence="4" id="KW-0804">Transcription</keyword>
<dbReference type="SUPFAM" id="SSF53850">
    <property type="entry name" value="Periplasmic binding protein-like II"/>
    <property type="match status" value="1"/>
</dbReference>
<protein>
    <submittedName>
        <fullName evidence="6">Transcriptional regulator</fullName>
    </submittedName>
</protein>
<keyword evidence="3" id="KW-0238">DNA-binding</keyword>
<keyword evidence="2" id="KW-0805">Transcription regulation</keyword>
<dbReference type="SUPFAM" id="SSF46785">
    <property type="entry name" value="Winged helix' DNA-binding domain"/>
    <property type="match status" value="1"/>
</dbReference>
<organism evidence="6 7">
    <name type="scientific">Acetobacter malorum</name>
    <dbReference type="NCBI Taxonomy" id="178901"/>
    <lineage>
        <taxon>Bacteria</taxon>
        <taxon>Pseudomonadati</taxon>
        <taxon>Pseudomonadota</taxon>
        <taxon>Alphaproteobacteria</taxon>
        <taxon>Acetobacterales</taxon>
        <taxon>Acetobacteraceae</taxon>
        <taxon>Acetobacter</taxon>
    </lineage>
</organism>
<feature type="domain" description="HTH lysR-type" evidence="5">
    <location>
        <begin position="41"/>
        <end position="98"/>
    </location>
</feature>
<reference evidence="6 7" key="1">
    <citation type="submission" date="2016-03" db="EMBL/GenBank/DDBJ databases">
        <title>Draft genome sequence of Acetobacter malorum CECT 7742, a strain isolated from strawberry vinegar.</title>
        <authorList>
            <person name="Sainz F."/>
            <person name="Mas A."/>
            <person name="Torija M.J."/>
        </authorList>
    </citation>
    <scope>NUCLEOTIDE SEQUENCE [LARGE SCALE GENOMIC DNA]</scope>
    <source>
        <strain evidence="6 7">CECT 7742</strain>
    </source>
</reference>
<dbReference type="InterPro" id="IPR036390">
    <property type="entry name" value="WH_DNA-bd_sf"/>
</dbReference>
<dbReference type="AlphaFoldDB" id="A0A177GB78"/>
<evidence type="ECO:0000256" key="2">
    <source>
        <dbReference type="ARBA" id="ARBA00023015"/>
    </source>
</evidence>
<dbReference type="STRING" id="178901.AmDm5_1450"/>
<accession>A0A177GB78</accession>
<dbReference type="Pfam" id="PF03466">
    <property type="entry name" value="LysR_substrate"/>
    <property type="match status" value="1"/>
</dbReference>
<comment type="similarity">
    <text evidence="1">Belongs to the LysR transcriptional regulatory family.</text>
</comment>
<evidence type="ECO:0000313" key="6">
    <source>
        <dbReference type="EMBL" id="OAG77533.1"/>
    </source>
</evidence>
<dbReference type="Gene3D" id="3.40.190.10">
    <property type="entry name" value="Periplasmic binding protein-like II"/>
    <property type="match status" value="2"/>
</dbReference>
<gene>
    <name evidence="6" type="ORF">Amal_01291</name>
</gene>